<dbReference type="InterPro" id="IPR043605">
    <property type="entry name" value="DUF883_C"/>
</dbReference>
<keyword evidence="2" id="KW-0472">Membrane</keyword>
<dbReference type="Pfam" id="PF19029">
    <property type="entry name" value="DUF883_C"/>
    <property type="match status" value="1"/>
</dbReference>
<evidence type="ECO:0000256" key="1">
    <source>
        <dbReference type="SAM" id="MobiDB-lite"/>
    </source>
</evidence>
<feature type="transmembrane region" description="Helical" evidence="2">
    <location>
        <begin position="89"/>
        <end position="107"/>
    </location>
</feature>
<sequence>MAQSKSAATPSDAETRELSDQIAALKADLAQISQTLVDMGETRREAAVNSATKKASELREQGEQHLQHAQAKVEDLTSQTTDAVRNQPAAAVGIAVGIGFLLGFLSGRK</sequence>
<gene>
    <name evidence="4" type="ORF">SAMN04487859_10652</name>
</gene>
<proteinExistence type="predicted"/>
<feature type="region of interest" description="Disordered" evidence="1">
    <location>
        <begin position="62"/>
        <end position="84"/>
    </location>
</feature>
<accession>A0A1I5AKJ3</accession>
<evidence type="ECO:0000259" key="3">
    <source>
        <dbReference type="Pfam" id="PF19029"/>
    </source>
</evidence>
<dbReference type="OrthoDB" id="8373403at2"/>
<dbReference type="EMBL" id="FOVP01000006">
    <property type="protein sequence ID" value="SFN62994.1"/>
    <property type="molecule type" value="Genomic_DNA"/>
</dbReference>
<dbReference type="STRING" id="1005928.SAMN04487859_10652"/>
<organism evidence="4 5">
    <name type="scientific">Roseovarius lutimaris</name>
    <dbReference type="NCBI Taxonomy" id="1005928"/>
    <lineage>
        <taxon>Bacteria</taxon>
        <taxon>Pseudomonadati</taxon>
        <taxon>Pseudomonadota</taxon>
        <taxon>Alphaproteobacteria</taxon>
        <taxon>Rhodobacterales</taxon>
        <taxon>Roseobacteraceae</taxon>
        <taxon>Roseovarius</taxon>
    </lineage>
</organism>
<protein>
    <submittedName>
        <fullName evidence="4">Membrane-anchored ribosome-binding protein, inhibits growth in stationary phase, ElaB/YqjD/DUF883 family</fullName>
    </submittedName>
</protein>
<reference evidence="5" key="1">
    <citation type="submission" date="2016-10" db="EMBL/GenBank/DDBJ databases">
        <authorList>
            <person name="Varghese N."/>
            <person name="Submissions S."/>
        </authorList>
    </citation>
    <scope>NUCLEOTIDE SEQUENCE [LARGE SCALE GENOMIC DNA]</scope>
    <source>
        <strain evidence="5">DSM 28463</strain>
    </source>
</reference>
<feature type="compositionally biased region" description="Basic and acidic residues" evidence="1">
    <location>
        <begin position="62"/>
        <end position="75"/>
    </location>
</feature>
<dbReference type="Proteomes" id="UP000198599">
    <property type="component" value="Unassembled WGS sequence"/>
</dbReference>
<dbReference type="AlphaFoldDB" id="A0A1I5AKJ3"/>
<evidence type="ECO:0000313" key="5">
    <source>
        <dbReference type="Proteomes" id="UP000198599"/>
    </source>
</evidence>
<evidence type="ECO:0000313" key="4">
    <source>
        <dbReference type="EMBL" id="SFN62994.1"/>
    </source>
</evidence>
<feature type="domain" description="DUF883" evidence="3">
    <location>
        <begin position="80"/>
        <end position="109"/>
    </location>
</feature>
<name>A0A1I5AKJ3_9RHOB</name>
<keyword evidence="5" id="KW-1185">Reference proteome</keyword>
<keyword evidence="2" id="KW-0812">Transmembrane</keyword>
<evidence type="ECO:0000256" key="2">
    <source>
        <dbReference type="SAM" id="Phobius"/>
    </source>
</evidence>
<dbReference type="RefSeq" id="WP_092836028.1">
    <property type="nucleotide sequence ID" value="NZ_FOVP01000006.1"/>
</dbReference>
<keyword evidence="2" id="KW-1133">Transmembrane helix</keyword>